<comment type="caution">
    <text evidence="2">The sequence shown here is derived from an EMBL/GenBank/DDBJ whole genome shotgun (WGS) entry which is preliminary data.</text>
</comment>
<dbReference type="Proteomes" id="UP001187415">
    <property type="component" value="Unassembled WGS sequence"/>
</dbReference>
<accession>A0AA88LN26</accession>
<keyword evidence="3" id="KW-1185">Reference proteome</keyword>
<organism evidence="2 3">
    <name type="scientific">Channa striata</name>
    <name type="common">Snakehead murrel</name>
    <name type="synonym">Ophicephalus striatus</name>
    <dbReference type="NCBI Taxonomy" id="64152"/>
    <lineage>
        <taxon>Eukaryota</taxon>
        <taxon>Metazoa</taxon>
        <taxon>Chordata</taxon>
        <taxon>Craniata</taxon>
        <taxon>Vertebrata</taxon>
        <taxon>Euteleostomi</taxon>
        <taxon>Actinopterygii</taxon>
        <taxon>Neopterygii</taxon>
        <taxon>Teleostei</taxon>
        <taxon>Neoteleostei</taxon>
        <taxon>Acanthomorphata</taxon>
        <taxon>Anabantaria</taxon>
        <taxon>Anabantiformes</taxon>
        <taxon>Channoidei</taxon>
        <taxon>Channidae</taxon>
        <taxon>Channa</taxon>
    </lineage>
</organism>
<protein>
    <submittedName>
        <fullName evidence="2">Uncharacterized protein</fullName>
    </submittedName>
</protein>
<name>A0AA88LN26_CHASR</name>
<gene>
    <name evidence="2" type="ORF">Q5P01_024558</name>
</gene>
<dbReference type="AlphaFoldDB" id="A0AA88LN26"/>
<evidence type="ECO:0000313" key="2">
    <source>
        <dbReference type="EMBL" id="KAK2818997.1"/>
    </source>
</evidence>
<reference evidence="2" key="1">
    <citation type="submission" date="2023-07" db="EMBL/GenBank/DDBJ databases">
        <title>Chromosome-level Genome Assembly of Striped Snakehead (Channa striata).</title>
        <authorList>
            <person name="Liu H."/>
        </authorList>
    </citation>
    <scope>NUCLEOTIDE SEQUENCE</scope>
    <source>
        <strain evidence="2">Gz</strain>
        <tissue evidence="2">Muscle</tissue>
    </source>
</reference>
<sequence length="70" mass="8064">MTSMRCRCVDEARTCGSVLASHSPAFWINLRKLWKPPDSSEEEEEEEGARRGDRGSDQQPEDDLTLSYFR</sequence>
<feature type="region of interest" description="Disordered" evidence="1">
    <location>
        <begin position="36"/>
        <end position="70"/>
    </location>
</feature>
<evidence type="ECO:0000313" key="3">
    <source>
        <dbReference type="Proteomes" id="UP001187415"/>
    </source>
</evidence>
<proteinExistence type="predicted"/>
<dbReference type="EMBL" id="JAUPFM010000020">
    <property type="protein sequence ID" value="KAK2818997.1"/>
    <property type="molecule type" value="Genomic_DNA"/>
</dbReference>
<evidence type="ECO:0000256" key="1">
    <source>
        <dbReference type="SAM" id="MobiDB-lite"/>
    </source>
</evidence>